<evidence type="ECO:0000256" key="2">
    <source>
        <dbReference type="ARBA" id="ARBA00023150"/>
    </source>
</evidence>
<name>A0A6N7V3T3_9FIRM</name>
<keyword evidence="2" id="KW-0501">Molybdenum cofactor biosynthesis</keyword>
<dbReference type="InterPro" id="IPR051920">
    <property type="entry name" value="MPT_Adenylyltrnsfr/MoaC-Rel"/>
</dbReference>
<dbReference type="Pfam" id="PF00994">
    <property type="entry name" value="MoCF_biosynth"/>
    <property type="match status" value="1"/>
</dbReference>
<evidence type="ECO:0000256" key="1">
    <source>
        <dbReference type="ARBA" id="ARBA00005046"/>
    </source>
</evidence>
<comment type="pathway">
    <text evidence="1">Cofactor biosynthesis; molybdopterin biosynthesis.</text>
</comment>
<proteinExistence type="predicted"/>
<evidence type="ECO:0000259" key="3">
    <source>
        <dbReference type="SMART" id="SM00852"/>
    </source>
</evidence>
<dbReference type="InterPro" id="IPR036425">
    <property type="entry name" value="MoaB/Mog-like_dom_sf"/>
</dbReference>
<accession>A0A6N7V3T3</accession>
<dbReference type="RefSeq" id="WP_154478691.1">
    <property type="nucleotide sequence ID" value="NZ_JAQYBV010000087.1"/>
</dbReference>
<comment type="caution">
    <text evidence="4">The sequence shown here is derived from an EMBL/GenBank/DDBJ whole genome shotgun (WGS) entry which is preliminary data.</text>
</comment>
<evidence type="ECO:0000313" key="4">
    <source>
        <dbReference type="EMBL" id="MSR94817.1"/>
    </source>
</evidence>
<dbReference type="NCBIfam" id="TIGR00177">
    <property type="entry name" value="molyb_syn"/>
    <property type="match status" value="1"/>
</dbReference>
<gene>
    <name evidence="4" type="ORF">FYJ34_11235</name>
</gene>
<dbReference type="CDD" id="cd00886">
    <property type="entry name" value="MogA_MoaB"/>
    <property type="match status" value="1"/>
</dbReference>
<dbReference type="AlphaFoldDB" id="A0A6N7V3T3"/>
<evidence type="ECO:0000313" key="5">
    <source>
        <dbReference type="Proteomes" id="UP000434409"/>
    </source>
</evidence>
<dbReference type="PANTHER" id="PTHR43764">
    <property type="entry name" value="MOLYBDENUM COFACTOR BIOSYNTHESIS"/>
    <property type="match status" value="1"/>
</dbReference>
<sequence>MKVAILTANTKVYRGQDTDESGQVLEELIEDAGLEVVFRRALPVDREVLESVLASIADDEMADLILTTGGAGCNPGDCTPEATTAVIERPVPGIPEALRANAMQLTKRAMLNRGTAGIRGRVLIVNLPGKSHGARESLKYLLPELVRAVEVIQKEG</sequence>
<keyword evidence="5" id="KW-1185">Reference proteome</keyword>
<dbReference type="SMART" id="SM00852">
    <property type="entry name" value="MoCF_biosynth"/>
    <property type="match status" value="1"/>
</dbReference>
<dbReference type="GO" id="GO:0006777">
    <property type="term" value="P:Mo-molybdopterin cofactor biosynthetic process"/>
    <property type="evidence" value="ECO:0007669"/>
    <property type="project" value="UniProtKB-KW"/>
</dbReference>
<protein>
    <submittedName>
        <fullName evidence="4">MogA/MoaB family molybdenum cofactor biosynthesis protein</fullName>
    </submittedName>
</protein>
<dbReference type="InterPro" id="IPR001453">
    <property type="entry name" value="MoaB/Mog_dom"/>
</dbReference>
<feature type="domain" description="MoaB/Mog" evidence="3">
    <location>
        <begin position="4"/>
        <end position="148"/>
    </location>
</feature>
<dbReference type="EMBL" id="VULY01000018">
    <property type="protein sequence ID" value="MSR94817.1"/>
    <property type="molecule type" value="Genomic_DNA"/>
</dbReference>
<dbReference type="SUPFAM" id="SSF53218">
    <property type="entry name" value="Molybdenum cofactor biosynthesis proteins"/>
    <property type="match status" value="1"/>
</dbReference>
<reference evidence="4 5" key="1">
    <citation type="submission" date="2019-08" db="EMBL/GenBank/DDBJ databases">
        <title>In-depth cultivation of the pig gut microbiome towards novel bacterial diversity and tailored functional studies.</title>
        <authorList>
            <person name="Wylensek D."/>
            <person name="Hitch T.C.A."/>
            <person name="Clavel T."/>
        </authorList>
    </citation>
    <scope>NUCLEOTIDE SEQUENCE [LARGE SCALE GENOMIC DNA]</scope>
    <source>
        <strain evidence="4 5">68-1-5</strain>
    </source>
</reference>
<dbReference type="PANTHER" id="PTHR43764:SF1">
    <property type="entry name" value="MOLYBDOPTERIN MOLYBDOTRANSFERASE"/>
    <property type="match status" value="1"/>
</dbReference>
<organism evidence="4 5">
    <name type="scientific">Suipraeoptans intestinalis</name>
    <dbReference type="NCBI Taxonomy" id="2606628"/>
    <lineage>
        <taxon>Bacteria</taxon>
        <taxon>Bacillati</taxon>
        <taxon>Bacillota</taxon>
        <taxon>Clostridia</taxon>
        <taxon>Lachnospirales</taxon>
        <taxon>Lachnospiraceae</taxon>
        <taxon>Suipraeoptans</taxon>
    </lineage>
</organism>
<dbReference type="Gene3D" id="3.40.980.10">
    <property type="entry name" value="MoaB/Mog-like domain"/>
    <property type="match status" value="1"/>
</dbReference>
<dbReference type="Proteomes" id="UP000434409">
    <property type="component" value="Unassembled WGS sequence"/>
</dbReference>